<keyword evidence="6" id="KW-0539">Nucleus</keyword>
<reference evidence="8 9" key="2">
    <citation type="submission" date="2015-05" db="EMBL/GenBank/DDBJ databases">
        <authorList>
            <person name="Morales-Cruz A."/>
            <person name="Amrine K.C."/>
            <person name="Cantu D."/>
        </authorList>
    </citation>
    <scope>NUCLEOTIDE SEQUENCE [LARGE SCALE GENOMIC DNA]</scope>
    <source>
        <strain evidence="8">UCRPC4</strain>
    </source>
</reference>
<dbReference type="InterPro" id="IPR007219">
    <property type="entry name" value="XnlR_reg_dom"/>
</dbReference>
<evidence type="ECO:0000256" key="1">
    <source>
        <dbReference type="ARBA" id="ARBA00004123"/>
    </source>
</evidence>
<sequence length="871" mass="94973">MHSFLREIGTLEAPRAIPHEGEAICLSGMRQMFRTTGSFIETSTKTSFNDGPLSVPQQHSHVPGLPKIETHGLPMDMSGGLRTAPAFGSFPTDFSFPDLCFDQGNTINPAQLHFGGGSPGAGTNSPYQQMFSGMSATQLMEEENNYDWMSGFDNTLSFANNENAIDGSSPSAMSTNTPEGMNEGTMDASHLGITNVSVGRTPMWASAFGHFLRDGAGAGGGHLTQNPDRTRLYRGSEFLSHSNVTIVPSVSAQFASDFGTVVKTPDGQTQRGPSGVAGGGGCLILAMAAIGALYEFEFNDSKELFEASKKLLGGYLEARRRKTMNRAQYNQSEPDTTPLWLVQAMLLNVIYGHNCGDKTSADIASVHCAALVSLARAAELARPDAIHEEDFLGEDEHFEDSDWVRWKKVEERKRTLYGVFILSSLLVSAYNHSPALTNSEIRLDIPCDETLWEADSAIKWKSLGGQASAQANSISFAYALSHLLTASQRQPSFCHLGTAPFGSGVGSDSINFSDLKPSTFGCLILINALHNYIWETRQRHLGPIWTKEETDQMHAHIEPALRAWQAAWSSNPAHSPERPNPFGLGPLSADSIPLLDLAYVRLFVNLGRSKEAFWQRDWDAMANELACGTEIIQHAEQMSPEGMGDAKPEHMNGHDEPHHISMLEPDLGLLDAPSHEQPNGGQVHLSGHINHTGHATRRERHLRKAAFYAADSLSHSDKLGISLAEHTSRELPLQSALCAFDCAQVLAEWITTVQERVGRYIGIIGQDNIDLGQIPAIMLLEEEDIKLIEKIREVLQSAEMKMTSASLSMQGFQVADVSSGEGGYGSKILIVTANMLERAAVWPVTKLMARCLETQAAHMKDRANNSIMGIS</sequence>
<evidence type="ECO:0000256" key="5">
    <source>
        <dbReference type="ARBA" id="ARBA00022833"/>
    </source>
</evidence>
<gene>
    <name evidence="8" type="ORF">UCRPC4_g02777</name>
</gene>
<evidence type="ECO:0000259" key="7">
    <source>
        <dbReference type="Pfam" id="PF04082"/>
    </source>
</evidence>
<dbReference type="InterPro" id="IPR051059">
    <property type="entry name" value="VerF-like"/>
</dbReference>
<keyword evidence="2" id="KW-0479">Metal-binding</keyword>
<dbReference type="Pfam" id="PF04082">
    <property type="entry name" value="Fungal_trans"/>
    <property type="match status" value="1"/>
</dbReference>
<protein>
    <submittedName>
        <fullName evidence="8">Putative c2h2 transcription factor</fullName>
    </submittedName>
</protein>
<dbReference type="GO" id="GO:0005634">
    <property type="term" value="C:nucleus"/>
    <property type="evidence" value="ECO:0007669"/>
    <property type="project" value="UniProtKB-SubCell"/>
</dbReference>
<comment type="subcellular location">
    <subcellularLocation>
        <location evidence="1">Nucleus</location>
    </subcellularLocation>
</comment>
<evidence type="ECO:0000256" key="4">
    <source>
        <dbReference type="ARBA" id="ARBA00022771"/>
    </source>
</evidence>
<dbReference type="GO" id="GO:0000785">
    <property type="term" value="C:chromatin"/>
    <property type="evidence" value="ECO:0007669"/>
    <property type="project" value="TreeGrafter"/>
</dbReference>
<evidence type="ECO:0000256" key="2">
    <source>
        <dbReference type="ARBA" id="ARBA00022723"/>
    </source>
</evidence>
<keyword evidence="3" id="KW-0677">Repeat</keyword>
<evidence type="ECO:0000256" key="3">
    <source>
        <dbReference type="ARBA" id="ARBA00022737"/>
    </source>
</evidence>
<evidence type="ECO:0000313" key="8">
    <source>
        <dbReference type="EMBL" id="KKY23964.1"/>
    </source>
</evidence>
<comment type="caution">
    <text evidence="8">The sequence shown here is derived from an EMBL/GenBank/DDBJ whole genome shotgun (WGS) entry which is preliminary data.</text>
</comment>
<dbReference type="GO" id="GO:0000978">
    <property type="term" value="F:RNA polymerase II cis-regulatory region sequence-specific DNA binding"/>
    <property type="evidence" value="ECO:0007669"/>
    <property type="project" value="InterPro"/>
</dbReference>
<reference evidence="8 9" key="1">
    <citation type="submission" date="2015-05" db="EMBL/GenBank/DDBJ databases">
        <title>Distinctive expansion of gene families associated with plant cell wall degradation and secondary metabolism in the genomes of grapevine trunk pathogens.</title>
        <authorList>
            <person name="Lawrence D.P."/>
            <person name="Travadon R."/>
            <person name="Rolshausen P.E."/>
            <person name="Baumgartner K."/>
        </authorList>
    </citation>
    <scope>NUCLEOTIDE SEQUENCE [LARGE SCALE GENOMIC DNA]</scope>
    <source>
        <strain evidence="8">UCRPC4</strain>
    </source>
</reference>
<proteinExistence type="predicted"/>
<keyword evidence="4" id="KW-0863">Zinc-finger</keyword>
<dbReference type="PANTHER" id="PTHR40626:SF13">
    <property type="entry name" value="RESPIRATION FACTOR 2-RELATED"/>
    <property type="match status" value="1"/>
</dbReference>
<keyword evidence="5" id="KW-0862">Zinc</keyword>
<dbReference type="GO" id="GO:0000981">
    <property type="term" value="F:DNA-binding transcription factor activity, RNA polymerase II-specific"/>
    <property type="evidence" value="ECO:0007669"/>
    <property type="project" value="InterPro"/>
</dbReference>
<dbReference type="GO" id="GO:0006351">
    <property type="term" value="P:DNA-templated transcription"/>
    <property type="evidence" value="ECO:0007669"/>
    <property type="project" value="InterPro"/>
</dbReference>
<evidence type="ECO:0000256" key="6">
    <source>
        <dbReference type="ARBA" id="ARBA00023242"/>
    </source>
</evidence>
<organism evidence="8 9">
    <name type="scientific">Phaeomoniella chlamydospora</name>
    <name type="common">Phaeoacremonium chlamydosporum</name>
    <dbReference type="NCBI Taxonomy" id="158046"/>
    <lineage>
        <taxon>Eukaryota</taxon>
        <taxon>Fungi</taxon>
        <taxon>Dikarya</taxon>
        <taxon>Ascomycota</taxon>
        <taxon>Pezizomycotina</taxon>
        <taxon>Eurotiomycetes</taxon>
        <taxon>Chaetothyriomycetidae</taxon>
        <taxon>Phaeomoniellales</taxon>
        <taxon>Phaeomoniellaceae</taxon>
        <taxon>Phaeomoniella</taxon>
    </lineage>
</organism>
<name>A0A0G2ENT0_PHACM</name>
<dbReference type="OrthoDB" id="6077919at2759"/>
<feature type="domain" description="Xylanolytic transcriptional activator regulatory" evidence="7">
    <location>
        <begin position="282"/>
        <end position="496"/>
    </location>
</feature>
<dbReference type="EMBL" id="LCWF01000064">
    <property type="protein sequence ID" value="KKY23964.1"/>
    <property type="molecule type" value="Genomic_DNA"/>
</dbReference>
<dbReference type="PANTHER" id="PTHR40626">
    <property type="entry name" value="MIP31509P"/>
    <property type="match status" value="1"/>
</dbReference>
<keyword evidence="9" id="KW-1185">Reference proteome</keyword>
<accession>A0A0G2ENT0</accession>
<dbReference type="Proteomes" id="UP000053317">
    <property type="component" value="Unassembled WGS sequence"/>
</dbReference>
<evidence type="ECO:0000313" key="9">
    <source>
        <dbReference type="Proteomes" id="UP000053317"/>
    </source>
</evidence>
<dbReference type="CDD" id="cd12148">
    <property type="entry name" value="fungal_TF_MHR"/>
    <property type="match status" value="1"/>
</dbReference>
<dbReference type="GO" id="GO:0008270">
    <property type="term" value="F:zinc ion binding"/>
    <property type="evidence" value="ECO:0007669"/>
    <property type="project" value="UniProtKB-KW"/>
</dbReference>
<dbReference type="AlphaFoldDB" id="A0A0G2ENT0"/>